<dbReference type="RefSeq" id="WP_036883150.1">
    <property type="nucleotide sequence ID" value="NZ_JRNR01000048.1"/>
</dbReference>
<feature type="chain" id="PRO_5001917314" description="Lipoprotein" evidence="1">
    <location>
        <begin position="18"/>
        <end position="753"/>
    </location>
</feature>
<dbReference type="Proteomes" id="UP000029538">
    <property type="component" value="Unassembled WGS sequence"/>
</dbReference>
<dbReference type="EMBL" id="JRNR01000048">
    <property type="protein sequence ID" value="KGF49363.1"/>
    <property type="molecule type" value="Genomic_DNA"/>
</dbReference>
<sequence>MKTIKKTLLTGITAVLAAFTFGSCSSDELVADTPNQEQQQTKTITMNVHLEATAGQEMPSGDPSSRGLQLQYKQKVPFFTLNEDTNNEKTVQATCVFKRYNPTTEALEDGTEMYGKVIFKQDPAQTTQGLKDNIKIICDGNITLTPINQDIKINPGDQWYMLGMIGGAFDEQKKTMTCKGFAAEFNSNGEQTSSDLDTKQGYHIPFLSTWTKLAPVTDTKTFSNIDNIHFKAQGMLMKVLVKNDTKYNLALNLLSLQSTTLATSSVYDLSSNGLPKLDNNKYEAFKWTYEVSEETGAQKDATGKWMRRSWRFGDNGTNPSNMLLSPEKSLQHKSDNTYRTILIWTNAMKPKDSTPSRTGFYLELDNTEAKPLGAAYNNKYKYVYTSDANFDDMVAKGLTAAPNMDWVLAKVLQDDFTKKSGTFIKCPIRIKQREVLPAEQMAQDNLYNYNHTTNTPTWCKNTAYKDYAQTGAWTKTFAQNSENKNNTWQLPTKEQWTGMFLTNDQNEEHTKNFDAGSYNWSEGGSATSNKAAAKENVTFGDGTTKYEYYSVYQRFPGGNPDIDKEYPNNKYVYALRFFENEAQTKGSKHFCLMKYYYSRTKDDTDKMEVKTIYLGPLFMKLYEGMYQTTEDLLKEIGHNDDDKNPESMFGNYGKTMVTRTMTLKNAPFSSLKYAASVDPLNRTFTAGYFVGPVSNFTAGNVAKEISFREGRVIDGKTGATYNNVDFSNYTSRTSETKGYLRPINTKFTAFQYK</sequence>
<accession>A0A096AQK8</accession>
<proteinExistence type="predicted"/>
<organism evidence="2 3">
    <name type="scientific">Prevotella disiens DNF00882</name>
    <dbReference type="NCBI Taxonomy" id="1401075"/>
    <lineage>
        <taxon>Bacteria</taxon>
        <taxon>Pseudomonadati</taxon>
        <taxon>Bacteroidota</taxon>
        <taxon>Bacteroidia</taxon>
        <taxon>Bacteroidales</taxon>
        <taxon>Prevotellaceae</taxon>
        <taxon>Prevotella</taxon>
    </lineage>
</organism>
<name>A0A096AQK8_9BACT</name>
<evidence type="ECO:0000256" key="1">
    <source>
        <dbReference type="SAM" id="SignalP"/>
    </source>
</evidence>
<dbReference type="AlphaFoldDB" id="A0A096AQK8"/>
<evidence type="ECO:0000313" key="2">
    <source>
        <dbReference type="EMBL" id="KGF49363.1"/>
    </source>
</evidence>
<gene>
    <name evidence="2" type="ORF">HMPREF0654_05465</name>
</gene>
<keyword evidence="1" id="KW-0732">Signal</keyword>
<feature type="signal peptide" evidence="1">
    <location>
        <begin position="1"/>
        <end position="17"/>
    </location>
</feature>
<comment type="caution">
    <text evidence="2">The sequence shown here is derived from an EMBL/GenBank/DDBJ whole genome shotgun (WGS) entry which is preliminary data.</text>
</comment>
<protein>
    <recommendedName>
        <fullName evidence="4">Lipoprotein</fullName>
    </recommendedName>
</protein>
<evidence type="ECO:0008006" key="4">
    <source>
        <dbReference type="Google" id="ProtNLM"/>
    </source>
</evidence>
<reference evidence="2 3" key="1">
    <citation type="submission" date="2014-07" db="EMBL/GenBank/DDBJ databases">
        <authorList>
            <person name="McCorrison J."/>
            <person name="Sanka R."/>
            <person name="Torralba M."/>
            <person name="Gillis M."/>
            <person name="Haft D.H."/>
            <person name="Methe B."/>
            <person name="Sutton G."/>
            <person name="Nelson K.E."/>
        </authorList>
    </citation>
    <scope>NUCLEOTIDE SEQUENCE [LARGE SCALE GENOMIC DNA]</scope>
    <source>
        <strain evidence="2 3">DNF00882</strain>
    </source>
</reference>
<dbReference type="PROSITE" id="PS51257">
    <property type="entry name" value="PROKAR_LIPOPROTEIN"/>
    <property type="match status" value="1"/>
</dbReference>
<evidence type="ECO:0000313" key="3">
    <source>
        <dbReference type="Proteomes" id="UP000029538"/>
    </source>
</evidence>